<feature type="non-terminal residue" evidence="1">
    <location>
        <position position="1"/>
    </location>
</feature>
<dbReference type="Proteomes" id="UP001054945">
    <property type="component" value="Unassembled WGS sequence"/>
</dbReference>
<protein>
    <submittedName>
        <fullName evidence="1">Uncharacterized protein</fullName>
    </submittedName>
</protein>
<evidence type="ECO:0000313" key="1">
    <source>
        <dbReference type="EMBL" id="GIX89205.1"/>
    </source>
</evidence>
<comment type="caution">
    <text evidence="1">The sequence shown here is derived from an EMBL/GenBank/DDBJ whole genome shotgun (WGS) entry which is preliminary data.</text>
</comment>
<organism evidence="1 2">
    <name type="scientific">Caerostris extrusa</name>
    <name type="common">Bark spider</name>
    <name type="synonym">Caerostris bankana</name>
    <dbReference type="NCBI Taxonomy" id="172846"/>
    <lineage>
        <taxon>Eukaryota</taxon>
        <taxon>Metazoa</taxon>
        <taxon>Ecdysozoa</taxon>
        <taxon>Arthropoda</taxon>
        <taxon>Chelicerata</taxon>
        <taxon>Arachnida</taxon>
        <taxon>Araneae</taxon>
        <taxon>Araneomorphae</taxon>
        <taxon>Entelegynae</taxon>
        <taxon>Araneoidea</taxon>
        <taxon>Araneidae</taxon>
        <taxon>Caerostris</taxon>
    </lineage>
</organism>
<dbReference type="AlphaFoldDB" id="A0AAV4NY20"/>
<accession>A0AAV4NY20</accession>
<gene>
    <name evidence="1" type="ORF">CEXT_170621</name>
</gene>
<reference evidence="1 2" key="1">
    <citation type="submission" date="2021-06" db="EMBL/GenBank/DDBJ databases">
        <title>Caerostris extrusa draft genome.</title>
        <authorList>
            <person name="Kono N."/>
            <person name="Arakawa K."/>
        </authorList>
    </citation>
    <scope>NUCLEOTIDE SEQUENCE [LARGE SCALE GENOMIC DNA]</scope>
</reference>
<proteinExistence type="predicted"/>
<dbReference type="EMBL" id="BPLR01021404">
    <property type="protein sequence ID" value="GIX89205.1"/>
    <property type="molecule type" value="Genomic_DNA"/>
</dbReference>
<evidence type="ECO:0000313" key="2">
    <source>
        <dbReference type="Proteomes" id="UP001054945"/>
    </source>
</evidence>
<sequence>LPVEMNQFDTFYLRSTFCPEGQWRSRTAWTHIPGDGMRKGREEKGYGNQTSSAVNYGGQKIIMIGFTSLSERTVIDVSANRRAIPQDFWIRGPAVIRMFLGCEWMNHIKS</sequence>
<name>A0AAV4NY20_CAEEX</name>
<keyword evidence="2" id="KW-1185">Reference proteome</keyword>